<dbReference type="Pfam" id="PF01497">
    <property type="entry name" value="Peripla_BP_2"/>
    <property type="match status" value="1"/>
</dbReference>
<dbReference type="InterPro" id="IPR051030">
    <property type="entry name" value="Vitamin_B12-ABC_binding"/>
</dbReference>
<accession>A0ABR1G7K3</accession>
<evidence type="ECO:0000313" key="2">
    <source>
        <dbReference type="EMBL" id="KAK7249311.1"/>
    </source>
</evidence>
<dbReference type="Proteomes" id="UP001363151">
    <property type="component" value="Unassembled WGS sequence"/>
</dbReference>
<proteinExistence type="predicted"/>
<feature type="domain" description="Fe/B12 periplasmic-binding" evidence="1">
    <location>
        <begin position="8"/>
        <end position="292"/>
    </location>
</feature>
<dbReference type="PANTHER" id="PTHR42860">
    <property type="entry name" value="VITAMIN B12-BINDING PROTEIN"/>
    <property type="match status" value="1"/>
</dbReference>
<keyword evidence="3" id="KW-1185">Reference proteome</keyword>
<dbReference type="PANTHER" id="PTHR42860:SF1">
    <property type="entry name" value="VITAMIN B12-BINDING PROTEIN"/>
    <property type="match status" value="1"/>
</dbReference>
<dbReference type="SUPFAM" id="SSF53807">
    <property type="entry name" value="Helical backbone' metal receptor"/>
    <property type="match status" value="1"/>
</dbReference>
<evidence type="ECO:0000259" key="1">
    <source>
        <dbReference type="PROSITE" id="PS50983"/>
    </source>
</evidence>
<dbReference type="EMBL" id="JBBJCI010000080">
    <property type="protein sequence ID" value="KAK7249311.1"/>
    <property type="molecule type" value="Genomic_DNA"/>
</dbReference>
<dbReference type="Gene3D" id="3.40.50.1980">
    <property type="entry name" value="Nitrogenase molybdenum iron protein domain"/>
    <property type="match status" value="2"/>
</dbReference>
<evidence type="ECO:0000313" key="3">
    <source>
        <dbReference type="Proteomes" id="UP001363151"/>
    </source>
</evidence>
<reference evidence="2 3" key="1">
    <citation type="submission" date="2024-03" db="EMBL/GenBank/DDBJ databases">
        <title>Aureococcus anophagefferens CCMP1851 and Kratosvirus quantuckense: Draft genome of a second virus-susceptible host strain in the model system.</title>
        <authorList>
            <person name="Chase E."/>
            <person name="Truchon A.R."/>
            <person name="Schepens W."/>
            <person name="Wilhelm S.W."/>
        </authorList>
    </citation>
    <scope>NUCLEOTIDE SEQUENCE [LARGE SCALE GENOMIC DNA]</scope>
    <source>
        <strain evidence="2 3">CCMP1851</strain>
    </source>
</reference>
<comment type="caution">
    <text evidence="2">The sequence shown here is derived from an EMBL/GenBank/DDBJ whole genome shotgun (WGS) entry which is preliminary data.</text>
</comment>
<dbReference type="PROSITE" id="PS50983">
    <property type="entry name" value="FE_B12_PBP"/>
    <property type="match status" value="1"/>
</dbReference>
<sequence length="393" mass="41380">MAAAPAPRVLSLLSASTEIVCRLGMAHALVGRSHGCDAPPAVLALPAVTSPKMDPTAPSEEIDAAVRAVVAGGGPVYEIRNRVVAALAPDVILTQDQCRICAVTRADVAGACADLPASTIVTIEPTTLGDVLGDVATIAAALGVPERGARLVASMERRLDAVRAATAPFPRATACHLEWLAPVMGSGYWIHELFDAANCAMVHGAKGGHCPTLADDAALNDAEVLVLAPCGFSVERTRHELRSLGLPERWKNVRAVREGRCYVADGDRFYNRSSCEVVETAEMTAEMAFPELRGLWGHHGKHFLGALRAEDFDAAFSLCSPKNRERLSSPAKFREICGGASFAALLTGGEVSRTDVVSASAATVAVAAGDRRFLFDLAFEGGAWRTDGVRVVC</sequence>
<gene>
    <name evidence="2" type="ORF">SO694_00047218</name>
</gene>
<protein>
    <recommendedName>
        <fullName evidence="1">Fe/B12 periplasmic-binding domain-containing protein</fullName>
    </recommendedName>
</protein>
<dbReference type="InterPro" id="IPR002491">
    <property type="entry name" value="ABC_transptr_periplasmic_BD"/>
</dbReference>
<name>A0ABR1G7K3_AURAN</name>
<organism evidence="2 3">
    <name type="scientific">Aureococcus anophagefferens</name>
    <name type="common">Harmful bloom alga</name>
    <dbReference type="NCBI Taxonomy" id="44056"/>
    <lineage>
        <taxon>Eukaryota</taxon>
        <taxon>Sar</taxon>
        <taxon>Stramenopiles</taxon>
        <taxon>Ochrophyta</taxon>
        <taxon>Pelagophyceae</taxon>
        <taxon>Pelagomonadales</taxon>
        <taxon>Pelagomonadaceae</taxon>
        <taxon>Aureococcus</taxon>
    </lineage>
</organism>